<accession>A0AAV2WJQ6</accession>
<name>A0AAV2WJQ6_MYCNE</name>
<organism evidence="1 2">
    <name type="scientific">Mycolicibacterium neoaurum</name>
    <name type="common">Mycobacterium neoaurum</name>
    <dbReference type="NCBI Taxonomy" id="1795"/>
    <lineage>
        <taxon>Bacteria</taxon>
        <taxon>Bacillati</taxon>
        <taxon>Actinomycetota</taxon>
        <taxon>Actinomycetes</taxon>
        <taxon>Mycobacteriales</taxon>
        <taxon>Mycobacteriaceae</taxon>
        <taxon>Mycolicibacterium</taxon>
    </lineage>
</organism>
<dbReference type="EMBL" id="LK021338">
    <property type="protein sequence ID" value="CDQ44147.1"/>
    <property type="molecule type" value="Genomic_DNA"/>
</dbReference>
<proteinExistence type="predicted"/>
<protein>
    <submittedName>
        <fullName evidence="1">Uncharacterized protein</fullName>
    </submittedName>
</protein>
<reference evidence="1" key="1">
    <citation type="submission" date="2014-05" db="EMBL/GenBank/DDBJ databases">
        <authorList>
            <person name="Urmite Genomes"/>
        </authorList>
    </citation>
    <scope>NUCLEOTIDE SEQUENCE</scope>
    <source>
        <strain evidence="1">DSM 44074</strain>
    </source>
</reference>
<reference evidence="1" key="2">
    <citation type="submission" date="2015-09" db="EMBL/GenBank/DDBJ databases">
        <title>Draft genome sequence of Mycobacterium neoaurum DSM 44074.</title>
        <authorList>
            <person name="Croce O."/>
            <person name="Robert C."/>
            <person name="Raoult D."/>
            <person name="Drancourt M."/>
        </authorList>
    </citation>
    <scope>NUCLEOTIDE SEQUENCE</scope>
    <source>
        <strain evidence="1">DSM 44074</strain>
    </source>
</reference>
<sequence length="47" mass="4991">MAKFCYGSPRLHPEPGSARAVADYLAGYGEALADSRSDCAPDQMAED</sequence>
<dbReference type="Proteomes" id="UP000028864">
    <property type="component" value="Unassembled WGS sequence"/>
</dbReference>
<evidence type="ECO:0000313" key="1">
    <source>
        <dbReference type="EMBL" id="CDQ44147.1"/>
    </source>
</evidence>
<gene>
    <name evidence="1" type="ORF">BN1047_02023</name>
</gene>
<dbReference type="AlphaFoldDB" id="A0AAV2WJQ6"/>
<dbReference type="RefSeq" id="WP_157837325.1">
    <property type="nucleotide sequence ID" value="NZ_JAKNRE010000003.1"/>
</dbReference>
<evidence type="ECO:0000313" key="2">
    <source>
        <dbReference type="Proteomes" id="UP000028864"/>
    </source>
</evidence>